<organism evidence="16 18">
    <name type="scientific">Rotaria magnacalcarata</name>
    <dbReference type="NCBI Taxonomy" id="392030"/>
    <lineage>
        <taxon>Eukaryota</taxon>
        <taxon>Metazoa</taxon>
        <taxon>Spiralia</taxon>
        <taxon>Gnathifera</taxon>
        <taxon>Rotifera</taxon>
        <taxon>Eurotatoria</taxon>
        <taxon>Bdelloidea</taxon>
        <taxon>Philodinida</taxon>
        <taxon>Philodinidae</taxon>
        <taxon>Rotaria</taxon>
    </lineage>
</organism>
<feature type="domain" description="Helicase ATP-binding" evidence="14">
    <location>
        <begin position="818"/>
        <end position="1002"/>
    </location>
</feature>
<dbReference type="InterPro" id="IPR036188">
    <property type="entry name" value="FAD/NAD-bd_sf"/>
</dbReference>
<keyword evidence="9" id="KW-0560">Oxidoreductase</keyword>
<dbReference type="SUPFAM" id="SSF50022">
    <property type="entry name" value="ISP domain"/>
    <property type="match status" value="1"/>
</dbReference>
<dbReference type="PROSITE" id="PS51296">
    <property type="entry name" value="RIESKE"/>
    <property type="match status" value="1"/>
</dbReference>
<dbReference type="InterPro" id="IPR023753">
    <property type="entry name" value="FAD/NAD-binding_dom"/>
</dbReference>
<dbReference type="InterPro" id="IPR027417">
    <property type="entry name" value="P-loop_NTPase"/>
</dbReference>
<evidence type="ECO:0000256" key="8">
    <source>
        <dbReference type="ARBA" id="ARBA00022833"/>
    </source>
</evidence>
<dbReference type="GO" id="GO:0051537">
    <property type="term" value="F:2 iron, 2 sulfur cluster binding"/>
    <property type="evidence" value="ECO:0007669"/>
    <property type="project" value="UniProtKB-KW"/>
</dbReference>
<dbReference type="EMBL" id="CAJOBF010001989">
    <property type="protein sequence ID" value="CAF4001194.1"/>
    <property type="molecule type" value="Genomic_DNA"/>
</dbReference>
<evidence type="ECO:0000313" key="17">
    <source>
        <dbReference type="EMBL" id="CAF4001194.1"/>
    </source>
</evidence>
<keyword evidence="5" id="KW-0479">Metal-binding</keyword>
<evidence type="ECO:0000259" key="15">
    <source>
        <dbReference type="PROSITE" id="PS51296"/>
    </source>
</evidence>
<keyword evidence="6 12" id="KW-0863">Zinc-finger</keyword>
<dbReference type="InterPro" id="IPR016156">
    <property type="entry name" value="FAD/NAD-linked_Rdtase_dimer_sf"/>
</dbReference>
<dbReference type="EMBL" id="CAJOBG010002221">
    <property type="protein sequence ID" value="CAF3992080.1"/>
    <property type="molecule type" value="Genomic_DNA"/>
</dbReference>
<keyword evidence="10" id="KW-0408">Iron</keyword>
<gene>
    <name evidence="16" type="ORF">OVN521_LOCUS14544</name>
    <name evidence="17" type="ORF">UXM345_LOCUS16186</name>
</gene>
<evidence type="ECO:0000256" key="5">
    <source>
        <dbReference type="ARBA" id="ARBA00022723"/>
    </source>
</evidence>
<evidence type="ECO:0000256" key="9">
    <source>
        <dbReference type="ARBA" id="ARBA00023002"/>
    </source>
</evidence>
<dbReference type="InterPro" id="IPR036922">
    <property type="entry name" value="Rieske_2Fe-2S_sf"/>
</dbReference>
<evidence type="ECO:0000259" key="14">
    <source>
        <dbReference type="PROSITE" id="PS51192"/>
    </source>
</evidence>
<accession>A0A819N8S5</accession>
<dbReference type="InterPro" id="IPR013083">
    <property type="entry name" value="Znf_RING/FYVE/PHD"/>
</dbReference>
<evidence type="ECO:0000259" key="13">
    <source>
        <dbReference type="PROSITE" id="PS50089"/>
    </source>
</evidence>
<evidence type="ECO:0000256" key="6">
    <source>
        <dbReference type="ARBA" id="ARBA00022771"/>
    </source>
</evidence>
<proteinExistence type="inferred from homology"/>
<evidence type="ECO:0000256" key="12">
    <source>
        <dbReference type="PROSITE-ProRule" id="PRU00175"/>
    </source>
</evidence>
<dbReference type="Proteomes" id="UP000663866">
    <property type="component" value="Unassembled WGS sequence"/>
</dbReference>
<dbReference type="InterPro" id="IPR001841">
    <property type="entry name" value="Znf_RING"/>
</dbReference>
<dbReference type="GO" id="GO:0005737">
    <property type="term" value="C:cytoplasm"/>
    <property type="evidence" value="ECO:0007669"/>
    <property type="project" value="TreeGrafter"/>
</dbReference>
<dbReference type="Gene3D" id="3.50.50.60">
    <property type="entry name" value="FAD/NAD(P)-binding domain"/>
    <property type="match status" value="2"/>
</dbReference>
<dbReference type="SUPFAM" id="SSF52540">
    <property type="entry name" value="P-loop containing nucleoside triphosphate hydrolases"/>
    <property type="match status" value="2"/>
</dbReference>
<keyword evidence="11" id="KW-0411">Iron-sulfur</keyword>
<keyword evidence="4" id="KW-0001">2Fe-2S</keyword>
<sequence>MDTVKSILTAISGSDHENNPSVSSNEQIRYQLCQIDELQNGQMKEFEIITSVINTSVLLIKQDNKFHAYASKCCHYKVPLAKGALINNRLRCFAHGACFRVDTGDIEDHPGHGNLPKYNVEIVDNHVILVARKQELEKSERSKIPDEFEVEAKPVVAIIGAGAGGFTCADMLRQNGFRGRIVLFTHEGILPYDRVQLSKQPLKKPQDLLLRDHLYFKKAKIDLMLDTRVTNISWTLKNLTYQTLGKQMKSEQYDYLVLATGLRSRKLPASIPGGDLRNIFYLRTMEDASNLVNKVKSPETKNIVIIGDSFVALEMCGWLTTGLGGPGGKQEDADKKNVSVVMLLKAPLIRVFGEKIACAVQKVHEKNGAKFYSEATVTELTGENSMVQFVQLATGESVPCDLVIVAIGSETCTELLKDSPIEMTPDDFVKVNDRLETSVDHVLAVGDITKYPLRIFNLDEVNCQHWQMACTTGHQAADTILRHYLGQTKGGCRSSKNDLYTTPFFWTTQNNQTTIRYTGYTRDAENVVIHGDLENEFKFVAYYIVDGYVRAVAQSKYDPIACEVAEVFYHKRNIRKEDIEHDMDSQSLIFQKFRCLKCERRLNKPLELKCNHFICRDCLETVLRNHRTNTQCPACSRPLGDYQIENYTYLSPDHYISRLLSTFTDVNECHTCKEFTTVKPCSECSKDQCHSCSAKHEETHLQIEEQPNENFELSNEELEILEPIKSYLSKKEFEDFIQTARNHVDRAILKQDKTMVYIPRSGSTVSVEKTPIWSEPEIYDWSKHERFSLDDIINSKPERVRQLLRLDFNPRPYQIRMARPGLAGKNSIICLQTGAGKTFIAAIVAKFLHIRSLQNVISPSASSTSRFKAVFLVPIKALVTQQCAAFRQVFIDQPDFILKPIDNQVGERFKNLYQQFDIFFFTVQKFANFLEAKHADLTKFDLVIIDECHHCYDNHPINSMMRQYHRLKSSGYTVPRIIALTASVGTNKKNAFDHLVHICANLDCLEICAIETGLEEAELRNSTNTPLSDTILSVPKEISDPIVKALKDDVMKAIASRLGYDISTMDNQKLENFLAIEHDNACKKNDRDAVIGCGYLKKFHRFLIYYDDLPLDECIKWLIEGLAEFTASNPTQFDKFCRIKSEEFLKRVAIEISNSMEVKAKLKKLVEMIINLHTVNCRGLVLVRTKFHAVSLETFLNKNSDLKKRQISAGHLTGQGSAEELSLPGNQQSKVLDEFRKGTKQLLVATGE</sequence>
<protein>
    <recommendedName>
        <fullName evidence="19">RNA helicase</fullName>
    </recommendedName>
</protein>
<feature type="domain" description="Rieske" evidence="15">
    <location>
        <begin position="30"/>
        <end position="129"/>
    </location>
</feature>
<evidence type="ECO:0000256" key="2">
    <source>
        <dbReference type="ARBA" id="ARBA00006442"/>
    </source>
</evidence>
<name>A0A819N8S5_9BILA</name>
<dbReference type="PANTHER" id="PTHR43557">
    <property type="entry name" value="APOPTOSIS-INDUCING FACTOR 1"/>
    <property type="match status" value="1"/>
</dbReference>
<dbReference type="InterPro" id="IPR017941">
    <property type="entry name" value="Rieske_2Fe-2S"/>
</dbReference>
<evidence type="ECO:0000256" key="4">
    <source>
        <dbReference type="ARBA" id="ARBA00022714"/>
    </source>
</evidence>
<dbReference type="PANTHER" id="PTHR43557:SF2">
    <property type="entry name" value="RIESKE DOMAIN-CONTAINING PROTEIN-RELATED"/>
    <property type="match status" value="1"/>
</dbReference>
<dbReference type="SUPFAM" id="SSF51905">
    <property type="entry name" value="FAD/NAD(P)-binding domain"/>
    <property type="match status" value="1"/>
</dbReference>
<dbReference type="InterPro" id="IPR050446">
    <property type="entry name" value="FAD-oxidoreductase/Apoptosis"/>
</dbReference>
<keyword evidence="7" id="KW-0274">FAD</keyword>
<evidence type="ECO:0000256" key="1">
    <source>
        <dbReference type="ARBA" id="ARBA00001974"/>
    </source>
</evidence>
<dbReference type="AlphaFoldDB" id="A0A819N8S5"/>
<dbReference type="PROSITE" id="PS50089">
    <property type="entry name" value="ZF_RING_2"/>
    <property type="match status" value="1"/>
</dbReference>
<dbReference type="Gene3D" id="3.40.50.300">
    <property type="entry name" value="P-loop containing nucleotide triphosphate hydrolases"/>
    <property type="match status" value="2"/>
</dbReference>
<dbReference type="Gene3D" id="1.20.1320.30">
    <property type="match status" value="1"/>
</dbReference>
<dbReference type="Pfam" id="PF00355">
    <property type="entry name" value="Rieske"/>
    <property type="match status" value="1"/>
</dbReference>
<dbReference type="GO" id="GO:0008270">
    <property type="term" value="F:zinc ion binding"/>
    <property type="evidence" value="ECO:0007669"/>
    <property type="project" value="UniProtKB-KW"/>
</dbReference>
<dbReference type="GO" id="GO:0005524">
    <property type="term" value="F:ATP binding"/>
    <property type="evidence" value="ECO:0007669"/>
    <property type="project" value="InterPro"/>
</dbReference>
<evidence type="ECO:0008006" key="19">
    <source>
        <dbReference type="Google" id="ProtNLM"/>
    </source>
</evidence>
<dbReference type="Pfam" id="PF00270">
    <property type="entry name" value="DEAD"/>
    <property type="match status" value="1"/>
</dbReference>
<dbReference type="PRINTS" id="PR00368">
    <property type="entry name" value="FADPNR"/>
</dbReference>
<dbReference type="PRINTS" id="PR00469">
    <property type="entry name" value="PNDRDTASEII"/>
</dbReference>
<dbReference type="SMART" id="SM00487">
    <property type="entry name" value="DEXDc"/>
    <property type="match status" value="1"/>
</dbReference>
<keyword evidence="3" id="KW-0285">Flavoprotein</keyword>
<dbReference type="Gene3D" id="2.102.10.10">
    <property type="entry name" value="Rieske [2Fe-2S] iron-sulphur domain"/>
    <property type="match status" value="1"/>
</dbReference>
<comment type="cofactor">
    <cofactor evidence="1">
        <name>FAD</name>
        <dbReference type="ChEBI" id="CHEBI:57692"/>
    </cofactor>
</comment>
<feature type="domain" description="RING-type" evidence="13">
    <location>
        <begin position="595"/>
        <end position="636"/>
    </location>
</feature>
<dbReference type="InterPro" id="IPR011545">
    <property type="entry name" value="DEAD/DEAH_box_helicase_dom"/>
</dbReference>
<evidence type="ECO:0000256" key="10">
    <source>
        <dbReference type="ARBA" id="ARBA00023004"/>
    </source>
</evidence>
<evidence type="ECO:0000313" key="16">
    <source>
        <dbReference type="EMBL" id="CAF3992080.1"/>
    </source>
</evidence>
<evidence type="ECO:0000313" key="18">
    <source>
        <dbReference type="Proteomes" id="UP000663866"/>
    </source>
</evidence>
<dbReference type="PROSITE" id="PS51192">
    <property type="entry name" value="HELICASE_ATP_BIND_1"/>
    <property type="match status" value="1"/>
</dbReference>
<dbReference type="GO" id="GO:0016651">
    <property type="term" value="F:oxidoreductase activity, acting on NAD(P)H"/>
    <property type="evidence" value="ECO:0007669"/>
    <property type="project" value="TreeGrafter"/>
</dbReference>
<keyword evidence="8" id="KW-0862">Zinc</keyword>
<comment type="similarity">
    <text evidence="2">Belongs to the FAD-dependent oxidoreductase family.</text>
</comment>
<keyword evidence="18" id="KW-1185">Reference proteome</keyword>
<dbReference type="GO" id="GO:0003676">
    <property type="term" value="F:nucleic acid binding"/>
    <property type="evidence" value="ECO:0007669"/>
    <property type="project" value="InterPro"/>
</dbReference>
<dbReference type="SUPFAM" id="SSF57850">
    <property type="entry name" value="RING/U-box"/>
    <property type="match status" value="1"/>
</dbReference>
<dbReference type="InterPro" id="IPR014001">
    <property type="entry name" value="Helicase_ATP-bd"/>
</dbReference>
<reference evidence="16" key="1">
    <citation type="submission" date="2021-02" db="EMBL/GenBank/DDBJ databases">
        <authorList>
            <person name="Nowell W R."/>
        </authorList>
    </citation>
    <scope>NUCLEOTIDE SEQUENCE</scope>
</reference>
<dbReference type="SUPFAM" id="SSF55424">
    <property type="entry name" value="FAD/NAD-linked reductases, dimerisation (C-terminal) domain"/>
    <property type="match status" value="1"/>
</dbReference>
<evidence type="ECO:0000256" key="11">
    <source>
        <dbReference type="ARBA" id="ARBA00023014"/>
    </source>
</evidence>
<dbReference type="PROSITE" id="PS00518">
    <property type="entry name" value="ZF_RING_1"/>
    <property type="match status" value="1"/>
</dbReference>
<dbReference type="InterPro" id="IPR017907">
    <property type="entry name" value="Znf_RING_CS"/>
</dbReference>
<evidence type="ECO:0000256" key="3">
    <source>
        <dbReference type="ARBA" id="ARBA00022630"/>
    </source>
</evidence>
<evidence type="ECO:0000256" key="7">
    <source>
        <dbReference type="ARBA" id="ARBA00022827"/>
    </source>
</evidence>
<dbReference type="Pfam" id="PF07992">
    <property type="entry name" value="Pyr_redox_2"/>
    <property type="match status" value="1"/>
</dbReference>
<dbReference type="Proteomes" id="UP000663842">
    <property type="component" value="Unassembled WGS sequence"/>
</dbReference>
<comment type="caution">
    <text evidence="16">The sequence shown here is derived from an EMBL/GenBank/DDBJ whole genome shotgun (WGS) entry which is preliminary data.</text>
</comment>
<dbReference type="Gene3D" id="3.30.40.10">
    <property type="entry name" value="Zinc/RING finger domain, C3HC4 (zinc finger)"/>
    <property type="match status" value="1"/>
</dbReference>